<reference evidence="2 3" key="1">
    <citation type="journal article" date="2018" name="Science">
        <title>The opium poppy genome and morphinan production.</title>
        <authorList>
            <person name="Guo L."/>
            <person name="Winzer T."/>
            <person name="Yang X."/>
            <person name="Li Y."/>
            <person name="Ning Z."/>
            <person name="He Z."/>
            <person name="Teodor R."/>
            <person name="Lu Y."/>
            <person name="Bowser T.A."/>
            <person name="Graham I.A."/>
            <person name="Ye K."/>
        </authorList>
    </citation>
    <scope>NUCLEOTIDE SEQUENCE [LARGE SCALE GENOMIC DNA]</scope>
    <source>
        <strain evidence="3">cv. HN1</strain>
        <tissue evidence="2">Leaves</tissue>
    </source>
</reference>
<evidence type="ECO:0000313" key="3">
    <source>
        <dbReference type="Proteomes" id="UP000316621"/>
    </source>
</evidence>
<organism evidence="2 3">
    <name type="scientific">Papaver somniferum</name>
    <name type="common">Opium poppy</name>
    <dbReference type="NCBI Taxonomy" id="3469"/>
    <lineage>
        <taxon>Eukaryota</taxon>
        <taxon>Viridiplantae</taxon>
        <taxon>Streptophyta</taxon>
        <taxon>Embryophyta</taxon>
        <taxon>Tracheophyta</taxon>
        <taxon>Spermatophyta</taxon>
        <taxon>Magnoliopsida</taxon>
        <taxon>Ranunculales</taxon>
        <taxon>Papaveraceae</taxon>
        <taxon>Papaveroideae</taxon>
        <taxon>Papaver</taxon>
    </lineage>
</organism>
<keyword evidence="3" id="KW-1185">Reference proteome</keyword>
<dbReference type="EMBL" id="CM010718">
    <property type="protein sequence ID" value="RZC57370.1"/>
    <property type="molecule type" value="Genomic_DNA"/>
</dbReference>
<feature type="chain" id="PRO_5021198960" description="Knottin scorpion toxin-like domain-containing protein" evidence="1">
    <location>
        <begin position="34"/>
        <end position="95"/>
    </location>
</feature>
<keyword evidence="1" id="KW-0732">Signal</keyword>
<dbReference type="Proteomes" id="UP000316621">
    <property type="component" value="Chromosome 4"/>
</dbReference>
<proteinExistence type="predicted"/>
<evidence type="ECO:0000256" key="1">
    <source>
        <dbReference type="SAM" id="SignalP"/>
    </source>
</evidence>
<dbReference type="AlphaFoldDB" id="A0A4Y7JBI3"/>
<feature type="signal peptide" evidence="1">
    <location>
        <begin position="1"/>
        <end position="33"/>
    </location>
</feature>
<sequence>MAKSSPIFSPFFFGLVFLVLIAVISEGGGGVSGQDLYCDPGTGVPREAKSMDYCSYFCPRYCLNTYGNLGVTSGKCFNIPNVNTQLCFCCVVLKS</sequence>
<gene>
    <name evidence="2" type="ORF">C5167_004673</name>
</gene>
<evidence type="ECO:0008006" key="4">
    <source>
        <dbReference type="Google" id="ProtNLM"/>
    </source>
</evidence>
<dbReference type="Gramene" id="RZC57370">
    <property type="protein sequence ID" value="RZC57370"/>
    <property type="gene ID" value="C5167_004673"/>
</dbReference>
<name>A0A4Y7JBI3_PAPSO</name>
<protein>
    <recommendedName>
        <fullName evidence="4">Knottin scorpion toxin-like domain-containing protein</fullName>
    </recommendedName>
</protein>
<evidence type="ECO:0000313" key="2">
    <source>
        <dbReference type="EMBL" id="RZC57370.1"/>
    </source>
</evidence>
<accession>A0A4Y7JBI3</accession>